<evidence type="ECO:0000256" key="7">
    <source>
        <dbReference type="SAM" id="MobiDB-lite"/>
    </source>
</evidence>
<evidence type="ECO:0000256" key="2">
    <source>
        <dbReference type="ARBA" id="ARBA00022723"/>
    </source>
</evidence>
<keyword evidence="4" id="KW-0106">Calcium</keyword>
<evidence type="ECO:0000259" key="8">
    <source>
        <dbReference type="PROSITE" id="PS50031"/>
    </source>
</evidence>
<evidence type="ECO:0000256" key="5">
    <source>
        <dbReference type="ARBA" id="ARBA00023054"/>
    </source>
</evidence>
<dbReference type="FunFam" id="1.10.238.10:FF:000039">
    <property type="entry name" value="RalBP1-associated Eps domain-containing protein 2 isoform 1"/>
    <property type="match status" value="1"/>
</dbReference>
<dbReference type="InterPro" id="IPR000261">
    <property type="entry name" value="EH_dom"/>
</dbReference>
<dbReference type="PROSITE" id="PS00018">
    <property type="entry name" value="EF_HAND_1"/>
    <property type="match status" value="1"/>
</dbReference>
<feature type="compositionally biased region" description="Pro residues" evidence="7">
    <location>
        <begin position="494"/>
        <end position="505"/>
    </location>
</feature>
<keyword evidence="3" id="KW-0677">Repeat</keyword>
<dbReference type="Gene3D" id="1.10.238.10">
    <property type="entry name" value="EF-hand"/>
    <property type="match status" value="2"/>
</dbReference>
<dbReference type="SMART" id="SM00027">
    <property type="entry name" value="EH"/>
    <property type="match status" value="2"/>
</dbReference>
<feature type="compositionally biased region" description="Polar residues" evidence="7">
    <location>
        <begin position="145"/>
        <end position="156"/>
    </location>
</feature>
<dbReference type="InterPro" id="IPR011992">
    <property type="entry name" value="EF-hand-dom_pair"/>
</dbReference>
<proteinExistence type="predicted"/>
<dbReference type="GO" id="GO:0005829">
    <property type="term" value="C:cytosol"/>
    <property type="evidence" value="ECO:0007669"/>
    <property type="project" value="UniProtKB-ARBA"/>
</dbReference>
<sequence>MEGLTLSDAEQKYYSDLFSYCDIESTKKVVVNGRVLELFRAAQLPNDVVLQIMELCGATRLGYFGRSQFYIALKLVAVAQSGFPLRVESINTVKDLPLPRFVASKNEQESRHAASYSSDSDNQGSYSGVIPPPPGRGQVKKGSVSHDTVQPRTSADAQEPASPVVSPQQSPPTSPHTWRKHSRHPSGGNSERPLAGPGPFWSPFGEAQSGSSAGDAVWSGHSPPPPQENWVSFADTPPTSTLLTMHPASVQDQTTVRTVASATTAIEIRRQSSSYDDPWKITDEQRQYYVNQFKTIQPDLNGFIPGSAAKEFFTKSKLPILELSHIWELSDFDKDGALTLDEFCAAFHLVVARKNGYDLPEKLPESLMPKLIDLEDSADVGDQPGEVGYSGSPAEAPPSKSPSMPSLNQTWPELNQSSEDTAIVHPVPIRMTPSKIHMQEMELKRTGSDHTNPTSPLLVKPSDLSEENKINSSVKFASGNTVGQQQAGVVAHPPAVPPRPQPSQAPGPAVHRPVDADGLITHTSTSPQQIPEQPNFADFSQFEVFAASNVNEEQDDEAEKHPEVLPAEKASDPASSLRVAKTDSKTEEKTAASAPANVSKGTTPLAPPPKPVRRRLKSEDELRPEVDEHTQKTGVLAAVLASQPSIPRSIGKDKKAIQASIRRNKETNTVLARLNSELQQQLKDVLEERISLEVQLEQLRPFSHL</sequence>
<dbReference type="SUPFAM" id="SSF47473">
    <property type="entry name" value="EF-hand"/>
    <property type="match status" value="2"/>
</dbReference>
<accession>A0A2I3G5S5</accession>
<reference evidence="10" key="3">
    <citation type="submission" date="2025-09" db="UniProtKB">
        <authorList>
            <consortium name="Ensembl"/>
        </authorList>
    </citation>
    <scope>IDENTIFICATION</scope>
</reference>
<evidence type="ECO:0000256" key="1">
    <source>
        <dbReference type="ARBA" id="ARBA00022553"/>
    </source>
</evidence>
<feature type="compositionally biased region" description="Basic and acidic residues" evidence="7">
    <location>
        <begin position="580"/>
        <end position="590"/>
    </location>
</feature>
<dbReference type="CDD" id="cd00052">
    <property type="entry name" value="EH"/>
    <property type="match status" value="1"/>
</dbReference>
<evidence type="ECO:0000259" key="9">
    <source>
        <dbReference type="PROSITE" id="PS50222"/>
    </source>
</evidence>
<dbReference type="EMBL" id="ADFV01166053">
    <property type="status" value="NOT_ANNOTATED_CDS"/>
    <property type="molecule type" value="Genomic_DNA"/>
</dbReference>
<evidence type="ECO:0000256" key="4">
    <source>
        <dbReference type="ARBA" id="ARBA00022837"/>
    </source>
</evidence>
<keyword evidence="11" id="KW-1185">Reference proteome</keyword>
<feature type="region of interest" description="Disordered" evidence="7">
    <location>
        <begin position="105"/>
        <end position="236"/>
    </location>
</feature>
<evidence type="ECO:0000256" key="3">
    <source>
        <dbReference type="ARBA" id="ARBA00022737"/>
    </source>
</evidence>
<dbReference type="PANTHER" id="PTHR11216">
    <property type="entry name" value="EH DOMAIN"/>
    <property type="match status" value="1"/>
</dbReference>
<dbReference type="PANTHER" id="PTHR11216:SF63">
    <property type="entry name" value="RALBP1-ASSOCIATED EPS DOMAIN-CONTAINING PROTEIN 1"/>
    <property type="match status" value="1"/>
</dbReference>
<keyword evidence="5 6" id="KW-0175">Coiled coil</keyword>
<dbReference type="InterPro" id="IPR002048">
    <property type="entry name" value="EF_hand_dom"/>
</dbReference>
<dbReference type="GO" id="GO:0005509">
    <property type="term" value="F:calcium ion binding"/>
    <property type="evidence" value="ECO:0007669"/>
    <property type="project" value="InterPro"/>
</dbReference>
<dbReference type="Ensembl" id="ENSNLET00000037138.1">
    <property type="protein sequence ID" value="ENSNLEP00000027076.1"/>
    <property type="gene ID" value="ENSNLEG00000015001.3"/>
</dbReference>
<feature type="domain" description="EH" evidence="8">
    <location>
        <begin position="10"/>
        <end position="113"/>
    </location>
</feature>
<feature type="domain" description="EF-hand" evidence="9">
    <location>
        <begin position="318"/>
        <end position="353"/>
    </location>
</feature>
<feature type="compositionally biased region" description="Basic and acidic residues" evidence="7">
    <location>
        <begin position="617"/>
        <end position="631"/>
    </location>
</feature>
<dbReference type="PROSITE" id="PS50222">
    <property type="entry name" value="EF_HAND_2"/>
    <property type="match status" value="1"/>
</dbReference>
<keyword evidence="2" id="KW-0479">Metal-binding</keyword>
<organism evidence="10 11">
    <name type="scientific">Nomascus leucogenys</name>
    <name type="common">Northern white-cheeked gibbon</name>
    <name type="synonym">Hylobates leucogenys</name>
    <dbReference type="NCBI Taxonomy" id="61853"/>
    <lineage>
        <taxon>Eukaryota</taxon>
        <taxon>Metazoa</taxon>
        <taxon>Chordata</taxon>
        <taxon>Craniata</taxon>
        <taxon>Vertebrata</taxon>
        <taxon>Euteleostomi</taxon>
        <taxon>Mammalia</taxon>
        <taxon>Eutheria</taxon>
        <taxon>Euarchontoglires</taxon>
        <taxon>Primates</taxon>
        <taxon>Haplorrhini</taxon>
        <taxon>Catarrhini</taxon>
        <taxon>Hylobatidae</taxon>
        <taxon>Nomascus</taxon>
    </lineage>
</organism>
<dbReference type="FunFam" id="1.10.238.10:FF:000084">
    <property type="entry name" value="ralBP1-associated Eps domain-containing protein 1 isoform X2"/>
    <property type="match status" value="1"/>
</dbReference>
<feature type="region of interest" description="Disordered" evidence="7">
    <location>
        <begin position="443"/>
        <end position="466"/>
    </location>
</feature>
<reference evidence="10" key="2">
    <citation type="submission" date="2025-08" db="UniProtKB">
        <authorList>
            <consortium name="Ensembl"/>
        </authorList>
    </citation>
    <scope>IDENTIFICATION</scope>
</reference>
<feature type="region of interest" description="Disordered" evidence="7">
    <location>
        <begin position="481"/>
        <end position="631"/>
    </location>
</feature>
<dbReference type="GO" id="GO:0005886">
    <property type="term" value="C:plasma membrane"/>
    <property type="evidence" value="ECO:0007669"/>
    <property type="project" value="TreeGrafter"/>
</dbReference>
<feature type="coiled-coil region" evidence="6">
    <location>
        <begin position="664"/>
        <end position="695"/>
    </location>
</feature>
<dbReference type="GO" id="GO:0016197">
    <property type="term" value="P:endosomal transport"/>
    <property type="evidence" value="ECO:0007669"/>
    <property type="project" value="TreeGrafter"/>
</dbReference>
<dbReference type="InterPro" id="IPR018247">
    <property type="entry name" value="EF_Hand_1_Ca_BS"/>
</dbReference>
<gene>
    <name evidence="10" type="primary">REPS1</name>
</gene>
<dbReference type="GO" id="GO:0006897">
    <property type="term" value="P:endocytosis"/>
    <property type="evidence" value="ECO:0007669"/>
    <property type="project" value="TreeGrafter"/>
</dbReference>
<dbReference type="EMBL" id="ADFV01166056">
    <property type="status" value="NOT_ANNOTATED_CDS"/>
    <property type="molecule type" value="Genomic_DNA"/>
</dbReference>
<feature type="domain" description="EH" evidence="8">
    <location>
        <begin position="285"/>
        <end position="369"/>
    </location>
</feature>
<dbReference type="AlphaFoldDB" id="A0A2I3G5S5"/>
<dbReference type="GeneTree" id="ENSGT00940000158749"/>
<dbReference type="PROSITE" id="PS50031">
    <property type="entry name" value="EH"/>
    <property type="match status" value="2"/>
</dbReference>
<dbReference type="EMBL" id="ADFV01166054">
    <property type="status" value="NOT_ANNOTATED_CDS"/>
    <property type="molecule type" value="Genomic_DNA"/>
</dbReference>
<evidence type="ECO:0000256" key="6">
    <source>
        <dbReference type="SAM" id="Coils"/>
    </source>
</evidence>
<keyword evidence="1" id="KW-0597">Phosphoprotein</keyword>
<reference evidence="10 11" key="1">
    <citation type="submission" date="2012-10" db="EMBL/GenBank/DDBJ databases">
        <authorList>
            <consortium name="Gibbon Genome Sequencing Consortium"/>
        </authorList>
    </citation>
    <scope>NUCLEOTIDE SEQUENCE [LARGE SCALE GENOMIC DNA]</scope>
</reference>
<evidence type="ECO:0000313" key="11">
    <source>
        <dbReference type="Proteomes" id="UP000001073"/>
    </source>
</evidence>
<name>A0A2I3G5S5_NOMLE</name>
<dbReference type="Pfam" id="PF12763">
    <property type="entry name" value="EH"/>
    <property type="match status" value="2"/>
</dbReference>
<evidence type="ECO:0000313" key="10">
    <source>
        <dbReference type="Ensembl" id="ENSNLEP00000027076.1"/>
    </source>
</evidence>
<feature type="compositionally biased region" description="Polar residues" evidence="7">
    <location>
        <begin position="115"/>
        <end position="126"/>
    </location>
</feature>
<protein>
    <submittedName>
        <fullName evidence="10">RALBP1 associated Eps domain containing 1</fullName>
    </submittedName>
</protein>
<dbReference type="Proteomes" id="UP000001073">
    <property type="component" value="Chromosome 3"/>
</dbReference>
<dbReference type="EMBL" id="ADFV01166055">
    <property type="status" value="NOT_ANNOTATED_CDS"/>
    <property type="molecule type" value="Genomic_DNA"/>
</dbReference>
<dbReference type="EMBL" id="ADFV01166052">
    <property type="status" value="NOT_ANNOTATED_CDS"/>
    <property type="molecule type" value="Genomic_DNA"/>
</dbReference>
<feature type="compositionally biased region" description="Polar residues" evidence="7">
    <location>
        <begin position="521"/>
        <end position="532"/>
    </location>
</feature>
<feature type="compositionally biased region" description="Low complexity" evidence="7">
    <location>
        <begin position="484"/>
        <end position="493"/>
    </location>
</feature>
<feature type="region of interest" description="Disordered" evidence="7">
    <location>
        <begin position="377"/>
        <end position="412"/>
    </location>
</feature>